<sequence length="78" mass="9062">MAKETKLAPLNQQKNTVRYVKILKYAINVLGNQRLAKDWLKRPCKGLEGNIPLELIRNSHGFQKVENYLARIEHGVYQ</sequence>
<dbReference type="Proteomes" id="UP000033588">
    <property type="component" value="Unassembled WGS sequence"/>
</dbReference>
<evidence type="ECO:0000259" key="1">
    <source>
        <dbReference type="Pfam" id="PF09722"/>
    </source>
</evidence>
<dbReference type="InterPro" id="IPR024467">
    <property type="entry name" value="Xre/MbcA/ParS-like_toxin-bd"/>
</dbReference>
<dbReference type="EMBL" id="LACC01000002">
    <property type="protein sequence ID" value="KJZ50931.1"/>
    <property type="molecule type" value="Genomic_DNA"/>
</dbReference>
<protein>
    <recommendedName>
        <fullName evidence="1">Antitoxin Xre/MbcA/ParS-like toxin-binding domain-containing protein</fullName>
    </recommendedName>
</protein>
<comment type="caution">
    <text evidence="2">The sequence shown here is derived from an EMBL/GenBank/DDBJ whole genome shotgun (WGS) entry which is preliminary data.</text>
</comment>
<dbReference type="PATRIC" id="fig|294.132.peg.2342"/>
<dbReference type="OrthoDB" id="5918037at2"/>
<evidence type="ECO:0000313" key="2">
    <source>
        <dbReference type="EMBL" id="KJZ50931.1"/>
    </source>
</evidence>
<accession>A0A0F4U369</accession>
<proteinExistence type="predicted"/>
<dbReference type="AlphaFoldDB" id="A0A0F4U369"/>
<evidence type="ECO:0000313" key="3">
    <source>
        <dbReference type="Proteomes" id="UP000033588"/>
    </source>
</evidence>
<organism evidence="2 3">
    <name type="scientific">Pseudomonas fluorescens</name>
    <dbReference type="NCBI Taxonomy" id="294"/>
    <lineage>
        <taxon>Bacteria</taxon>
        <taxon>Pseudomonadati</taxon>
        <taxon>Pseudomonadota</taxon>
        <taxon>Gammaproteobacteria</taxon>
        <taxon>Pseudomonadales</taxon>
        <taxon>Pseudomonadaceae</taxon>
        <taxon>Pseudomonas</taxon>
    </lineage>
</organism>
<reference evidence="2 3" key="1">
    <citation type="submission" date="2015-03" db="EMBL/GenBank/DDBJ databases">
        <title>Comparative genomics of Pseudomonas insights into diversity of traits involved in vanlence and defense.</title>
        <authorList>
            <person name="Qin Y."/>
        </authorList>
    </citation>
    <scope>NUCLEOTIDE SEQUENCE [LARGE SCALE GENOMIC DNA]</scope>
    <source>
        <strain evidence="2 3">C8</strain>
    </source>
</reference>
<dbReference type="Pfam" id="PF09722">
    <property type="entry name" value="Xre_MbcA_ParS_C"/>
    <property type="match status" value="1"/>
</dbReference>
<feature type="domain" description="Antitoxin Xre/MbcA/ParS-like toxin-binding" evidence="1">
    <location>
        <begin position="27"/>
        <end position="75"/>
    </location>
</feature>
<gene>
    <name evidence="2" type="ORF">VC35_01755</name>
</gene>
<name>A0A0F4U369_PSEFL</name>